<name>A0A3P7L7X0_DIBLA</name>
<dbReference type="Proteomes" id="UP000281553">
    <property type="component" value="Unassembled WGS sequence"/>
</dbReference>
<accession>A0A3P7L7X0</accession>
<proteinExistence type="predicted"/>
<protein>
    <submittedName>
        <fullName evidence="1">Uncharacterized protein</fullName>
    </submittedName>
</protein>
<gene>
    <name evidence="1" type="ORF">DILT_LOCUS5351</name>
</gene>
<evidence type="ECO:0000313" key="2">
    <source>
        <dbReference type="Proteomes" id="UP000281553"/>
    </source>
</evidence>
<dbReference type="AlphaFoldDB" id="A0A3P7L7X0"/>
<reference evidence="1 2" key="1">
    <citation type="submission" date="2018-11" db="EMBL/GenBank/DDBJ databases">
        <authorList>
            <consortium name="Pathogen Informatics"/>
        </authorList>
    </citation>
    <scope>NUCLEOTIDE SEQUENCE [LARGE SCALE GENOMIC DNA]</scope>
</reference>
<dbReference type="EMBL" id="UYRU01047226">
    <property type="protein sequence ID" value="VDN09520.1"/>
    <property type="molecule type" value="Genomic_DNA"/>
</dbReference>
<sequence>MGLKTTLTRKPADQRNLGYGRMCQLKGLINPDSPANKAVKRDNRVKVNEVVEAGHGGQPDPRCQPSCAAHILVRSSTKLNLAVFKVPCCLAPQ</sequence>
<evidence type="ECO:0000313" key="1">
    <source>
        <dbReference type="EMBL" id="VDN09520.1"/>
    </source>
</evidence>
<keyword evidence="2" id="KW-1185">Reference proteome</keyword>
<organism evidence="1 2">
    <name type="scientific">Dibothriocephalus latus</name>
    <name type="common">Fish tapeworm</name>
    <name type="synonym">Diphyllobothrium latum</name>
    <dbReference type="NCBI Taxonomy" id="60516"/>
    <lineage>
        <taxon>Eukaryota</taxon>
        <taxon>Metazoa</taxon>
        <taxon>Spiralia</taxon>
        <taxon>Lophotrochozoa</taxon>
        <taxon>Platyhelminthes</taxon>
        <taxon>Cestoda</taxon>
        <taxon>Eucestoda</taxon>
        <taxon>Diphyllobothriidea</taxon>
        <taxon>Diphyllobothriidae</taxon>
        <taxon>Dibothriocephalus</taxon>
    </lineage>
</organism>